<feature type="domain" description="Thioredoxin" evidence="1">
    <location>
        <begin position="12"/>
        <end position="69"/>
    </location>
</feature>
<dbReference type="CDD" id="cd02947">
    <property type="entry name" value="TRX_family"/>
    <property type="match status" value="1"/>
</dbReference>
<evidence type="ECO:0000313" key="2">
    <source>
        <dbReference type="EMBL" id="ALV86356.1"/>
    </source>
</evidence>
<dbReference type="Pfam" id="PF00085">
    <property type="entry name" value="Thioredoxin"/>
    <property type="match status" value="1"/>
</dbReference>
<evidence type="ECO:0000259" key="1">
    <source>
        <dbReference type="Pfam" id="PF00085"/>
    </source>
</evidence>
<protein>
    <submittedName>
        <fullName evidence="2">Thioredoxin</fullName>
    </submittedName>
</protein>
<proteinExistence type="predicted"/>
<reference evidence="2" key="1">
    <citation type="submission" date="2015-10" db="EMBL/GenBank/DDBJ databases">
        <title>Biosynthesis of SCL-MCL polyhydroxyalkanoates by metagenomic clones in Pseudomonas putida.</title>
        <authorList>
            <person name="Cheng J."/>
            <person name="Charles T.C."/>
        </authorList>
    </citation>
    <scope>NUCLEOTIDE SEQUENCE</scope>
</reference>
<dbReference type="EMBL" id="KT944258">
    <property type="protein sequence ID" value="ALV86356.1"/>
    <property type="molecule type" value="Genomic_DNA"/>
</dbReference>
<accession>A0A0U3UVC3</accession>
<sequence>MSRDAIDVACLCAAWCNLCDEYAPVLEQVTSELVSKGCKLRRHWIDIEDEAELVGDFDVQTFPTLVVIGPEGVRFAGPLTPQPDTLRRLLRATVVEAHADAHWPAVEPAARAFAERLRARV</sequence>
<dbReference type="Gene3D" id="3.40.30.10">
    <property type="entry name" value="Glutaredoxin"/>
    <property type="match status" value="1"/>
</dbReference>
<dbReference type="SUPFAM" id="SSF52833">
    <property type="entry name" value="Thioredoxin-like"/>
    <property type="match status" value="1"/>
</dbReference>
<name>A0A0U3UVC3_9BACT</name>
<dbReference type="InterPro" id="IPR036249">
    <property type="entry name" value="Thioredoxin-like_sf"/>
</dbReference>
<dbReference type="AlphaFoldDB" id="A0A0U3UVC3"/>
<dbReference type="InterPro" id="IPR013766">
    <property type="entry name" value="Thioredoxin_domain"/>
</dbReference>
<organism evidence="2">
    <name type="scientific">uncultured bacterium 6</name>
    <dbReference type="NCBI Taxonomy" id="1748280"/>
    <lineage>
        <taxon>Bacteria</taxon>
        <taxon>environmental samples</taxon>
    </lineage>
</organism>